<gene>
    <name evidence="11" type="ORF">DFH07DRAFT_973957</name>
</gene>
<dbReference type="Gene3D" id="3.40.800.20">
    <property type="entry name" value="Histone deacetylase domain"/>
    <property type="match status" value="1"/>
</dbReference>
<dbReference type="InterPro" id="IPR023696">
    <property type="entry name" value="Ureohydrolase_dom_sf"/>
</dbReference>
<dbReference type="EC" id="3.5.1.98" evidence="3"/>
<dbReference type="SUPFAM" id="SSF52768">
    <property type="entry name" value="Arginase/deacetylase"/>
    <property type="match status" value="1"/>
</dbReference>
<dbReference type="InterPro" id="IPR000286">
    <property type="entry name" value="HDACs"/>
</dbReference>
<keyword evidence="6" id="KW-0156">Chromatin regulator</keyword>
<organism evidence="11 12">
    <name type="scientific">Mycena maculata</name>
    <dbReference type="NCBI Taxonomy" id="230809"/>
    <lineage>
        <taxon>Eukaryota</taxon>
        <taxon>Fungi</taxon>
        <taxon>Dikarya</taxon>
        <taxon>Basidiomycota</taxon>
        <taxon>Agaricomycotina</taxon>
        <taxon>Agaricomycetes</taxon>
        <taxon>Agaricomycetidae</taxon>
        <taxon>Agaricales</taxon>
        <taxon>Marasmiineae</taxon>
        <taxon>Mycenaceae</taxon>
        <taxon>Mycena</taxon>
    </lineage>
</organism>
<dbReference type="PRINTS" id="PR01270">
    <property type="entry name" value="HDASUPER"/>
</dbReference>
<comment type="caution">
    <text evidence="11">The sequence shown here is derived from an EMBL/GenBank/DDBJ whole genome shotgun (WGS) entry which is preliminary data.</text>
</comment>
<feature type="domain" description="Histone deacetylase" evidence="10">
    <location>
        <begin position="30"/>
        <end position="343"/>
    </location>
</feature>
<keyword evidence="8" id="KW-0804">Transcription</keyword>
<evidence type="ECO:0000256" key="1">
    <source>
        <dbReference type="ARBA" id="ARBA00004123"/>
    </source>
</evidence>
<evidence type="ECO:0000256" key="3">
    <source>
        <dbReference type="ARBA" id="ARBA00012111"/>
    </source>
</evidence>
<dbReference type="GO" id="GO:0031507">
    <property type="term" value="P:heterochromatin formation"/>
    <property type="evidence" value="ECO:0007669"/>
    <property type="project" value="TreeGrafter"/>
</dbReference>
<dbReference type="Proteomes" id="UP001215280">
    <property type="component" value="Unassembled WGS sequence"/>
</dbReference>
<evidence type="ECO:0000259" key="10">
    <source>
        <dbReference type="Pfam" id="PF00850"/>
    </source>
</evidence>
<keyword evidence="12" id="KW-1185">Reference proteome</keyword>
<dbReference type="AlphaFoldDB" id="A0AAD7MGE4"/>
<dbReference type="PANTHER" id="PTHR10625">
    <property type="entry name" value="HISTONE DEACETYLASE HDAC1-RELATED"/>
    <property type="match status" value="1"/>
</dbReference>
<evidence type="ECO:0000256" key="4">
    <source>
        <dbReference type="ARBA" id="ARBA00022491"/>
    </source>
</evidence>
<dbReference type="GO" id="GO:0005634">
    <property type="term" value="C:nucleus"/>
    <property type="evidence" value="ECO:0007669"/>
    <property type="project" value="UniProtKB-SubCell"/>
</dbReference>
<sequence>MATAEPDWEKGIVAYVASADLTKVSFLLPSNRNRSALVHTLARALGLFLRNFSPTRTIALVPPQSAGFAELNSYHTKEYLDFVLDPNNVEGGDEGTKMELGLEDDCPPFEGMAQYVCLVGGASLTAVKMLCQAGCELAVCWDGGRHHAQKLQASGFCYVADCTLALMALRRLTQPNPTAGLPIKMRTMYLDLDLHFSDGVLHAFHRMSTASPHLLTFSIHHAAPGFFPTSPLAALPSPDSDPFTLSLPLRPGASNRTFARAWQCVELVRAAFDPDYVVLQCGVDGLAGDPCAVFNWALGPDEGSLRWCVGRVVNEWCSKKVLLGRGGYDLPNAARAWAYLTSVALGHPLSLDTPIPDHAHFPTYAPSFSLDVTAGNMQDQNTSEYLLAVDTAFDAVVNKITERMAK</sequence>
<accession>A0AAD7MGE4</accession>
<protein>
    <recommendedName>
        <fullName evidence="3">histone deacetylase</fullName>
        <ecNumber evidence="3">3.5.1.98</ecNumber>
    </recommendedName>
</protein>
<keyword evidence="4" id="KW-0678">Repressor</keyword>
<keyword evidence="5" id="KW-0378">Hydrolase</keyword>
<evidence type="ECO:0000256" key="5">
    <source>
        <dbReference type="ARBA" id="ARBA00022801"/>
    </source>
</evidence>
<dbReference type="GO" id="GO:0141221">
    <property type="term" value="F:histone deacetylase activity, hydrolytic mechanism"/>
    <property type="evidence" value="ECO:0007669"/>
    <property type="project" value="UniProtKB-EC"/>
</dbReference>
<evidence type="ECO:0000313" key="11">
    <source>
        <dbReference type="EMBL" id="KAJ7716261.1"/>
    </source>
</evidence>
<evidence type="ECO:0000256" key="7">
    <source>
        <dbReference type="ARBA" id="ARBA00023015"/>
    </source>
</evidence>
<evidence type="ECO:0000313" key="12">
    <source>
        <dbReference type="Proteomes" id="UP001215280"/>
    </source>
</evidence>
<dbReference type="Pfam" id="PF00850">
    <property type="entry name" value="Hist_deacetyl"/>
    <property type="match status" value="1"/>
</dbReference>
<reference evidence="11" key="1">
    <citation type="submission" date="2023-03" db="EMBL/GenBank/DDBJ databases">
        <title>Massive genome expansion in bonnet fungi (Mycena s.s.) driven by repeated elements and novel gene families across ecological guilds.</title>
        <authorList>
            <consortium name="Lawrence Berkeley National Laboratory"/>
            <person name="Harder C.B."/>
            <person name="Miyauchi S."/>
            <person name="Viragh M."/>
            <person name="Kuo A."/>
            <person name="Thoen E."/>
            <person name="Andreopoulos B."/>
            <person name="Lu D."/>
            <person name="Skrede I."/>
            <person name="Drula E."/>
            <person name="Henrissat B."/>
            <person name="Morin E."/>
            <person name="Kohler A."/>
            <person name="Barry K."/>
            <person name="LaButti K."/>
            <person name="Morin E."/>
            <person name="Salamov A."/>
            <person name="Lipzen A."/>
            <person name="Mereny Z."/>
            <person name="Hegedus B."/>
            <person name="Baldrian P."/>
            <person name="Stursova M."/>
            <person name="Weitz H."/>
            <person name="Taylor A."/>
            <person name="Grigoriev I.V."/>
            <person name="Nagy L.G."/>
            <person name="Martin F."/>
            <person name="Kauserud H."/>
        </authorList>
    </citation>
    <scope>NUCLEOTIDE SEQUENCE</scope>
    <source>
        <strain evidence="11">CBHHK188m</strain>
    </source>
</reference>
<keyword evidence="9" id="KW-0539">Nucleus</keyword>
<dbReference type="PANTHER" id="PTHR10625:SF14">
    <property type="entry name" value="HISTONE DEACETYLASE 8"/>
    <property type="match status" value="1"/>
</dbReference>
<comment type="similarity">
    <text evidence="2">Belongs to the histone deacetylase family. HD type 1 subfamily.</text>
</comment>
<dbReference type="InterPro" id="IPR023801">
    <property type="entry name" value="His_deacetylse_dom"/>
</dbReference>
<comment type="subcellular location">
    <subcellularLocation>
        <location evidence="1">Nucleus</location>
    </subcellularLocation>
</comment>
<dbReference type="InterPro" id="IPR037138">
    <property type="entry name" value="His_deacetylse_dom_sf"/>
</dbReference>
<evidence type="ECO:0000256" key="9">
    <source>
        <dbReference type="ARBA" id="ARBA00023242"/>
    </source>
</evidence>
<evidence type="ECO:0000256" key="6">
    <source>
        <dbReference type="ARBA" id="ARBA00022853"/>
    </source>
</evidence>
<evidence type="ECO:0000256" key="2">
    <source>
        <dbReference type="ARBA" id="ARBA00006457"/>
    </source>
</evidence>
<keyword evidence="7" id="KW-0805">Transcription regulation</keyword>
<name>A0AAD7MGE4_9AGAR</name>
<evidence type="ECO:0000256" key="8">
    <source>
        <dbReference type="ARBA" id="ARBA00023163"/>
    </source>
</evidence>
<dbReference type="EMBL" id="JARJLG010000334">
    <property type="protein sequence ID" value="KAJ7716261.1"/>
    <property type="molecule type" value="Genomic_DNA"/>
</dbReference>
<proteinExistence type="inferred from homology"/>